<keyword evidence="1" id="KW-1185">Reference proteome</keyword>
<dbReference type="WBParaSite" id="jg11491">
    <property type="protein sequence ID" value="jg11491"/>
    <property type="gene ID" value="jg11491"/>
</dbReference>
<accession>A0A915CRX1</accession>
<evidence type="ECO:0000313" key="1">
    <source>
        <dbReference type="Proteomes" id="UP000887574"/>
    </source>
</evidence>
<dbReference type="Proteomes" id="UP000887574">
    <property type="component" value="Unplaced"/>
</dbReference>
<proteinExistence type="predicted"/>
<protein>
    <submittedName>
        <fullName evidence="2">Uncharacterized protein</fullName>
    </submittedName>
</protein>
<evidence type="ECO:0000313" key="2">
    <source>
        <dbReference type="WBParaSite" id="jg11491"/>
    </source>
</evidence>
<reference evidence="2" key="1">
    <citation type="submission" date="2022-11" db="UniProtKB">
        <authorList>
            <consortium name="WormBaseParasite"/>
        </authorList>
    </citation>
    <scope>IDENTIFICATION</scope>
</reference>
<organism evidence="1 2">
    <name type="scientific">Ditylenchus dipsaci</name>
    <dbReference type="NCBI Taxonomy" id="166011"/>
    <lineage>
        <taxon>Eukaryota</taxon>
        <taxon>Metazoa</taxon>
        <taxon>Ecdysozoa</taxon>
        <taxon>Nematoda</taxon>
        <taxon>Chromadorea</taxon>
        <taxon>Rhabditida</taxon>
        <taxon>Tylenchina</taxon>
        <taxon>Tylenchomorpha</taxon>
        <taxon>Sphaerularioidea</taxon>
        <taxon>Anguinidae</taxon>
        <taxon>Anguininae</taxon>
        <taxon>Ditylenchus</taxon>
    </lineage>
</organism>
<dbReference type="AlphaFoldDB" id="A0A915CRX1"/>
<name>A0A915CRX1_9BILA</name>
<sequence length="398" mass="43761">MNHLCTLGTFVSAHILDLVKKVIDFHCQRKHFVFAINRFYKTLELRIQLRLLPPGDFDGVCFFWDAGVTNIEVIKKYEINASKVVRGQNVPGAIKSICEKDAALVKSEASAKKKATLKRAPKAEVKEISKKKSAAVKKAPAVKKPAVDKAKSAAVKIAPVEKVPVAVKKAPPVKKSVVDKTKSATIKKAPAVKKSVVDKTKSAAIKKAPAVKKSAVDKTKSASVKIAPTTKKLVVLKKQSAALEKLPIVKKPTAPARKKLQALEKPTVVKKQKQKLGKDSVVEIIAAGVDPNSIAGRIKLTARKRTPTSPFTYARASEISVNCLKNVPLLTGVESEKRKVDQMWLETKKSLSLVKSFSKRSKQASAEQYEQFSDQYEFLQRDAWFCENVAIKVISLEF</sequence>